<keyword evidence="2" id="KW-1133">Transmembrane helix</keyword>
<dbReference type="Proteomes" id="UP000033101">
    <property type="component" value="Chromosome"/>
</dbReference>
<protein>
    <submittedName>
        <fullName evidence="3">Uncharacterized protein</fullName>
    </submittedName>
</protein>
<evidence type="ECO:0000256" key="1">
    <source>
        <dbReference type="SAM" id="MobiDB-lite"/>
    </source>
</evidence>
<feature type="compositionally biased region" description="Basic residues" evidence="1">
    <location>
        <begin position="67"/>
        <end position="76"/>
    </location>
</feature>
<dbReference type="AlphaFoldDB" id="A0A0E3SDB1"/>
<name>A0A0E3SDB1_9EURY</name>
<gene>
    <name evidence="3" type="ORF">MSHOH_0925</name>
</gene>
<evidence type="ECO:0000313" key="3">
    <source>
        <dbReference type="EMBL" id="AKB77408.1"/>
    </source>
</evidence>
<keyword evidence="2" id="KW-0812">Transmembrane</keyword>
<proteinExistence type="predicted"/>
<reference evidence="3 4" key="1">
    <citation type="submission" date="2014-07" db="EMBL/GenBank/DDBJ databases">
        <title>Methanogenic archaea and the global carbon cycle.</title>
        <authorList>
            <person name="Henriksen J.R."/>
            <person name="Luke J."/>
            <person name="Reinhart S."/>
            <person name="Benedict M.N."/>
            <person name="Youngblut N.D."/>
            <person name="Metcalf M.E."/>
            <person name="Whitaker R.J."/>
            <person name="Metcalf W.W."/>
        </authorList>
    </citation>
    <scope>NUCLEOTIDE SEQUENCE [LARGE SCALE GENOMIC DNA]</scope>
    <source>
        <strain evidence="3 4">HB-1</strain>
    </source>
</reference>
<organism evidence="3 4">
    <name type="scientific">Methanosarcina horonobensis HB-1 = JCM 15518</name>
    <dbReference type="NCBI Taxonomy" id="1434110"/>
    <lineage>
        <taxon>Archaea</taxon>
        <taxon>Methanobacteriati</taxon>
        <taxon>Methanobacteriota</taxon>
        <taxon>Stenosarchaea group</taxon>
        <taxon>Methanomicrobia</taxon>
        <taxon>Methanosarcinales</taxon>
        <taxon>Methanosarcinaceae</taxon>
        <taxon>Methanosarcina</taxon>
    </lineage>
</organism>
<feature type="transmembrane region" description="Helical" evidence="2">
    <location>
        <begin position="182"/>
        <end position="200"/>
    </location>
</feature>
<feature type="region of interest" description="Disordered" evidence="1">
    <location>
        <begin position="50"/>
        <end position="76"/>
    </location>
</feature>
<sequence length="205" mass="23446">MSHETRQTRLVAELYRWRTSFPVAGQMTSARVSNRGRLTILMVGASALHSRSPVPGRQNHGDLSQRRQNRHIPRRRWSPPQPALWLTNVRVPLPLLSAGVALWNLCRYLLRSLFLPALLSSLQVWQSTRHRIPRPRMSYSASGRCRSKSFPGPAISGALDHLSEIAYVPYNKPHAITGQVKIFHINYFLCISIGYCWLLFNQNCH</sequence>
<dbReference type="EMBL" id="CP009516">
    <property type="protein sequence ID" value="AKB77408.1"/>
    <property type="molecule type" value="Genomic_DNA"/>
</dbReference>
<accession>A0A0E3SDB1</accession>
<dbReference type="HOGENOM" id="CLU_1335054_0_0_2"/>
<evidence type="ECO:0000313" key="4">
    <source>
        <dbReference type="Proteomes" id="UP000033101"/>
    </source>
</evidence>
<keyword evidence="2" id="KW-0472">Membrane</keyword>
<dbReference type="KEGG" id="mhor:MSHOH_0925"/>
<evidence type="ECO:0000256" key="2">
    <source>
        <dbReference type="SAM" id="Phobius"/>
    </source>
</evidence>
<keyword evidence="4" id="KW-1185">Reference proteome</keyword>